<dbReference type="InterPro" id="IPR007009">
    <property type="entry name" value="Shq1_C"/>
</dbReference>
<comment type="similarity">
    <text evidence="1">Belongs to the SHQ1 family.</text>
</comment>
<sequence length="322" mass="35855">MHAFERDAERMQHEEQAKSAESTSLKPTTNASKPTYPVGLLCQPLDSKAYDDVVASGRIPYLDVVDPEHTSPADRLRVALRLECEKWDEGMYLDATVDFDEQVAELLHMPLHLATTHPKIASGQLPNDDRALLFLAQLLYAYLYEDRMSLHDPTPESAWTVIKLTRCLACWTDPLEGTSDLYHTLCASFRRTLTYPLYRSLAACAQICQDATELLSQSPRDRILHILHALDAWFALAPTGTGLAEQTTTVLSVVWDQWIAPLSTWVAHGATDAHFTQLREAFARVKFTPEMLSEIEMPGGWDLAALNAAAAEARAEGEGAFV</sequence>
<evidence type="ECO:0000259" key="3">
    <source>
        <dbReference type="Pfam" id="PF04925"/>
    </source>
</evidence>
<gene>
    <name evidence="4" type="ORF">GLX27_000896</name>
</gene>
<dbReference type="Pfam" id="PF04925">
    <property type="entry name" value="SHQ1"/>
    <property type="match status" value="1"/>
</dbReference>
<dbReference type="InterPro" id="IPR039742">
    <property type="entry name" value="Shq1"/>
</dbReference>
<proteinExistence type="inferred from homology"/>
<reference evidence="4 5" key="1">
    <citation type="journal article" date="2020" name="Elife">
        <title>Loss of centromere function drives karyotype evolution in closely related Malassezia species.</title>
        <authorList>
            <person name="Sankaranarayanan S.R."/>
            <person name="Ianiri G."/>
            <person name="Coelho M.A."/>
            <person name="Reza M.H."/>
            <person name="Thimmappa B.C."/>
            <person name="Ganguly P."/>
            <person name="Vadnala R.N."/>
            <person name="Sun S."/>
            <person name="Siddharthan R."/>
            <person name="Tellgren-Roth C."/>
            <person name="Dawson T.L."/>
            <person name="Heitman J."/>
            <person name="Sanyal K."/>
        </authorList>
    </citation>
    <scope>NUCLEOTIDE SEQUENCE [LARGE SCALE GENOMIC DNA]</scope>
    <source>
        <strain evidence="4">CBS14141</strain>
    </source>
</reference>
<evidence type="ECO:0000256" key="2">
    <source>
        <dbReference type="SAM" id="MobiDB-lite"/>
    </source>
</evidence>
<dbReference type="PANTHER" id="PTHR12967:SF0">
    <property type="entry name" value="PROTEIN SHQ1 HOMOLOG"/>
    <property type="match status" value="1"/>
</dbReference>
<protein>
    <recommendedName>
        <fullName evidence="3">Shq1 C-terminal domain-containing protein</fullName>
    </recommendedName>
</protein>
<organism evidence="4 5">
    <name type="scientific">Malassezia furfur</name>
    <name type="common">Pityriasis versicolor infection agent</name>
    <name type="synonym">Pityrosporum furfur</name>
    <dbReference type="NCBI Taxonomy" id="55194"/>
    <lineage>
        <taxon>Eukaryota</taxon>
        <taxon>Fungi</taxon>
        <taxon>Dikarya</taxon>
        <taxon>Basidiomycota</taxon>
        <taxon>Ustilaginomycotina</taxon>
        <taxon>Malasseziomycetes</taxon>
        <taxon>Malasseziales</taxon>
        <taxon>Malasseziaceae</taxon>
        <taxon>Malassezia</taxon>
    </lineage>
</organism>
<evidence type="ECO:0000313" key="5">
    <source>
        <dbReference type="Proteomes" id="UP000818624"/>
    </source>
</evidence>
<feature type="compositionally biased region" description="Basic and acidic residues" evidence="2">
    <location>
        <begin position="1"/>
        <end position="18"/>
    </location>
</feature>
<evidence type="ECO:0000256" key="1">
    <source>
        <dbReference type="ARBA" id="ARBA00005607"/>
    </source>
</evidence>
<evidence type="ECO:0000313" key="4">
    <source>
        <dbReference type="EMBL" id="WFD46262.1"/>
    </source>
</evidence>
<feature type="compositionally biased region" description="Polar residues" evidence="2">
    <location>
        <begin position="19"/>
        <end position="31"/>
    </location>
</feature>
<feature type="domain" description="Shq1 C-terminal" evidence="3">
    <location>
        <begin position="128"/>
        <end position="236"/>
    </location>
</feature>
<keyword evidence="5" id="KW-1185">Reference proteome</keyword>
<feature type="region of interest" description="Disordered" evidence="2">
    <location>
        <begin position="1"/>
        <end position="31"/>
    </location>
</feature>
<dbReference type="PANTHER" id="PTHR12967">
    <property type="entry name" value="PROTEIN SHQ1 HOMOLOG"/>
    <property type="match status" value="1"/>
</dbReference>
<dbReference type="EMBL" id="CP046234">
    <property type="protein sequence ID" value="WFD46262.1"/>
    <property type="molecule type" value="Genomic_DNA"/>
</dbReference>
<name>A0ABY8EN64_MALFU</name>
<accession>A0ABY8EN64</accession>
<dbReference type="Proteomes" id="UP000818624">
    <property type="component" value="Chromosome 1"/>
</dbReference>